<dbReference type="PROSITE" id="PS00435">
    <property type="entry name" value="PEROXIDASE_1"/>
    <property type="match status" value="1"/>
</dbReference>
<dbReference type="InterPro" id="IPR000823">
    <property type="entry name" value="Peroxidase_pln"/>
</dbReference>
<dbReference type="InterPro" id="IPR002016">
    <property type="entry name" value="Haem_peroxidase"/>
</dbReference>
<comment type="catalytic activity">
    <reaction evidence="1">
        <text>2 a phenolic donor + H2O2 = 2 a phenolic radical donor + 2 H2O</text>
        <dbReference type="Rhea" id="RHEA:56136"/>
        <dbReference type="ChEBI" id="CHEBI:15377"/>
        <dbReference type="ChEBI" id="CHEBI:16240"/>
        <dbReference type="ChEBI" id="CHEBI:139520"/>
        <dbReference type="ChEBI" id="CHEBI:139521"/>
        <dbReference type="EC" id="1.11.1.7"/>
    </reaction>
</comment>
<evidence type="ECO:0000256" key="15">
    <source>
        <dbReference type="PIRSR" id="PIRSR600823-2"/>
    </source>
</evidence>
<keyword evidence="10 16" id="KW-0408">Iron</keyword>
<protein>
    <recommendedName>
        <fullName evidence="4">peroxidase</fullName>
        <ecNumber evidence="4">1.11.1.7</ecNumber>
    </recommendedName>
</protein>
<evidence type="ECO:0000256" key="4">
    <source>
        <dbReference type="ARBA" id="ARBA00012313"/>
    </source>
</evidence>
<evidence type="ECO:0000256" key="17">
    <source>
        <dbReference type="PIRSR" id="PIRSR600823-4"/>
    </source>
</evidence>
<proteinExistence type="inferred from homology"/>
<dbReference type="GO" id="GO:0046872">
    <property type="term" value="F:metal ion binding"/>
    <property type="evidence" value="ECO:0007669"/>
    <property type="project" value="UniProtKB-KW"/>
</dbReference>
<dbReference type="PROSITE" id="PS50873">
    <property type="entry name" value="PEROXIDASE_4"/>
    <property type="match status" value="3"/>
</dbReference>
<feature type="disulfide bond" evidence="18">
    <location>
        <begin position="735"/>
        <end position="767"/>
    </location>
</feature>
<feature type="active site" description="Proton acceptor" evidence="14">
    <location>
        <position position="601"/>
    </location>
</feature>
<dbReference type="Pfam" id="PF00141">
    <property type="entry name" value="peroxidase"/>
    <property type="match status" value="3"/>
</dbReference>
<keyword evidence="22" id="KW-1185">Reference proteome</keyword>
<feature type="binding site" description="axial binding residue" evidence="16">
    <location>
        <position position="728"/>
    </location>
    <ligand>
        <name>heme b</name>
        <dbReference type="ChEBI" id="CHEBI:60344"/>
    </ligand>
    <ligandPart>
        <name>Fe</name>
        <dbReference type="ChEBI" id="CHEBI:18248"/>
    </ligandPart>
</feature>
<feature type="domain" description="Plant heme peroxidase family profile" evidence="20">
    <location>
        <begin position="564"/>
        <end position="859"/>
    </location>
</feature>
<dbReference type="InterPro" id="IPR010255">
    <property type="entry name" value="Haem_peroxidase_sf"/>
</dbReference>
<evidence type="ECO:0000256" key="3">
    <source>
        <dbReference type="ARBA" id="ARBA00006873"/>
    </source>
</evidence>
<evidence type="ECO:0000256" key="19">
    <source>
        <dbReference type="SAM" id="MobiDB-lite"/>
    </source>
</evidence>
<keyword evidence="5" id="KW-0964">Secreted</keyword>
<feature type="disulfide bond" evidence="18">
    <location>
        <begin position="655"/>
        <end position="855"/>
    </location>
</feature>
<comment type="cofactor">
    <cofactor evidence="16">
        <name>Ca(2+)</name>
        <dbReference type="ChEBI" id="CHEBI:29108"/>
    </cofactor>
    <text evidence="16">Binds 2 calcium ions per subunit.</text>
</comment>
<accession>A0A6A6MEY9</accession>
<keyword evidence="8 16" id="KW-0479">Metal-binding</keyword>
<dbReference type="Gene3D" id="1.10.520.10">
    <property type="match status" value="3"/>
</dbReference>
<dbReference type="SUPFAM" id="SSF48113">
    <property type="entry name" value="Heme-dependent peroxidases"/>
    <property type="match status" value="3"/>
</dbReference>
<feature type="binding site" evidence="16">
    <location>
        <position position="729"/>
    </location>
    <ligand>
        <name>Ca(2+)</name>
        <dbReference type="ChEBI" id="CHEBI:29108"/>
        <label>2</label>
    </ligand>
</feature>
<reference evidence="21 22" key="1">
    <citation type="journal article" date="2020" name="Mol. Plant">
        <title>The Chromosome-Based Rubber Tree Genome Provides New Insights into Spurge Genome Evolution and Rubber Biosynthesis.</title>
        <authorList>
            <person name="Liu J."/>
            <person name="Shi C."/>
            <person name="Shi C.C."/>
            <person name="Li W."/>
            <person name="Zhang Q.J."/>
            <person name="Zhang Y."/>
            <person name="Li K."/>
            <person name="Lu H.F."/>
            <person name="Shi C."/>
            <person name="Zhu S.T."/>
            <person name="Xiao Z.Y."/>
            <person name="Nan H."/>
            <person name="Yue Y."/>
            <person name="Zhu X.G."/>
            <person name="Wu Y."/>
            <person name="Hong X.N."/>
            <person name="Fan G.Y."/>
            <person name="Tong Y."/>
            <person name="Zhang D."/>
            <person name="Mao C.L."/>
            <person name="Liu Y.L."/>
            <person name="Hao S.J."/>
            <person name="Liu W.Q."/>
            <person name="Lv M.Q."/>
            <person name="Zhang H.B."/>
            <person name="Liu Y."/>
            <person name="Hu-Tang G.R."/>
            <person name="Wang J.P."/>
            <person name="Wang J.H."/>
            <person name="Sun Y.H."/>
            <person name="Ni S.B."/>
            <person name="Chen W.B."/>
            <person name="Zhang X.C."/>
            <person name="Jiao Y.N."/>
            <person name="Eichler E.E."/>
            <person name="Li G.H."/>
            <person name="Liu X."/>
            <person name="Gao L.Z."/>
        </authorList>
    </citation>
    <scope>NUCLEOTIDE SEQUENCE [LARGE SCALE GENOMIC DNA]</scope>
    <source>
        <strain evidence="22">cv. GT1</strain>
        <tissue evidence="21">Leaf</tissue>
    </source>
</reference>
<feature type="binding site" evidence="16">
    <location>
        <position position="609"/>
    </location>
    <ligand>
        <name>Ca(2+)</name>
        <dbReference type="ChEBI" id="CHEBI:29108"/>
        <label>1</label>
    </ligand>
</feature>
<evidence type="ECO:0000256" key="1">
    <source>
        <dbReference type="ARBA" id="ARBA00000189"/>
    </source>
</evidence>
<feature type="binding site" evidence="16">
    <location>
        <position position="602"/>
    </location>
    <ligand>
        <name>Ca(2+)</name>
        <dbReference type="ChEBI" id="CHEBI:29108"/>
        <label>1</label>
    </ligand>
</feature>
<dbReference type="PRINTS" id="PR00461">
    <property type="entry name" value="PLPEROXIDASE"/>
</dbReference>
<dbReference type="GO" id="GO:0140825">
    <property type="term" value="F:lactoperoxidase activity"/>
    <property type="evidence" value="ECO:0007669"/>
    <property type="project" value="UniProtKB-EC"/>
</dbReference>
<evidence type="ECO:0000256" key="10">
    <source>
        <dbReference type="ARBA" id="ARBA00023004"/>
    </source>
</evidence>
<dbReference type="FunFam" id="1.10.520.10:FF:000008">
    <property type="entry name" value="Peroxidase"/>
    <property type="match status" value="1"/>
</dbReference>
<dbReference type="AlphaFoldDB" id="A0A6A6MEY9"/>
<organism evidence="21 22">
    <name type="scientific">Hevea brasiliensis</name>
    <name type="common">Para rubber tree</name>
    <name type="synonym">Siphonia brasiliensis</name>
    <dbReference type="NCBI Taxonomy" id="3981"/>
    <lineage>
        <taxon>Eukaryota</taxon>
        <taxon>Viridiplantae</taxon>
        <taxon>Streptophyta</taxon>
        <taxon>Embryophyta</taxon>
        <taxon>Tracheophyta</taxon>
        <taxon>Spermatophyta</taxon>
        <taxon>Magnoliopsida</taxon>
        <taxon>eudicotyledons</taxon>
        <taxon>Gunneridae</taxon>
        <taxon>Pentapetalae</taxon>
        <taxon>rosids</taxon>
        <taxon>fabids</taxon>
        <taxon>Malpighiales</taxon>
        <taxon>Euphorbiaceae</taxon>
        <taxon>Crotonoideae</taxon>
        <taxon>Micrandreae</taxon>
        <taxon>Hevea</taxon>
    </lineage>
</organism>
<name>A0A6A6MEY9_HEVBR</name>
<keyword evidence="9" id="KW-0560">Oxidoreductase</keyword>
<comment type="caution">
    <text evidence="21">The sequence shown here is derived from an EMBL/GenBank/DDBJ whole genome shotgun (WGS) entry which is preliminary data.</text>
</comment>
<keyword evidence="7" id="KW-0349">Heme</keyword>
<dbReference type="FunFam" id="1.10.420.10:FF:000008">
    <property type="entry name" value="Peroxidase"/>
    <property type="match status" value="2"/>
</dbReference>
<sequence length="862" mass="94025">MDKNKNGSMVDVSSFLLVEGSADSEADCELLKLCEDVIMACDYDDEDAESCSCDDAEGLVEVFDCDGVDDQDCSDFDEADKDCHDEPNWCRCKMWLGVKGLEYTSAENGEEESKAGTKWSKEVMDQMEDRLFWETCLAVGVCHGGKLRKNFYKDTCPQAENTVRSIIWKRVASNSTLPAKFLRMHFHDCFVRGCDASILLDSKPNNTAEKAATPNLSLGGFEVIDEVKAQLEKTCPGVVSCADIVALAARDSVSFQVSNGKDHGDKGGNHDHNNNGQKHGNGHKDGKINSCPQLETISRDITWRRVAANPALPAKLLRMHFHDCFVRGCDASILLDSTGGTEAEKEAVPNRSLAGFDVIDEIKAKSEEECPGLVSCADILALAARDAVAFQFRRPLWPVSFGRKDGRVSLASEANASLPSPAANFATLRQQFQSHGLDVVDLVALSGAHTIGLGHCTAFSDRLFNFTGKGDTDPSLDPDYANFLKQKCSNPPSPTTTVEMDPGSSLSFDSHYFEVLFQNKGLFQSDAALLTDPEAARLSRTFQNPGAFFARFAQSMVKMGSIGHFYRTSCPQAELMVRTITRNRAQSNSALAAKLLRMHYHDCFVRGCDASILLDAVGTTEAEKDAIPNGSLSGYDVIDEIKTELEQICPGIVSCADILALAARDAVSFPFNRPLWEVLTGRRDGIVSLASDIDTNLPSPFSDFTTLLQLFTNKGLDLNDLVVLSGGHTIGVAHCATFSNRLYNFNGTNGSDPSLDPQYAEFLKTQCPNLVDPATTVEMDPQSSLIFDNNYFKILLQNEGLFQSDAALLQNEQSAGIVRRLMISNAFFAKFAISMKKMGAIEVLTGAAGQIRKNCHVVNPQG</sequence>
<evidence type="ECO:0000256" key="6">
    <source>
        <dbReference type="ARBA" id="ARBA00022559"/>
    </source>
</evidence>
<dbReference type="Proteomes" id="UP000467840">
    <property type="component" value="Chromosome 14"/>
</dbReference>
<feature type="region of interest" description="Disordered" evidence="19">
    <location>
        <begin position="257"/>
        <end position="289"/>
    </location>
</feature>
<evidence type="ECO:0000256" key="16">
    <source>
        <dbReference type="PIRSR" id="PIRSR600823-3"/>
    </source>
</evidence>
<dbReference type="GO" id="GO:0042744">
    <property type="term" value="P:hydrogen peroxide catabolic process"/>
    <property type="evidence" value="ECO:0007669"/>
    <property type="project" value="UniProtKB-KW"/>
</dbReference>
<dbReference type="PRINTS" id="PR00458">
    <property type="entry name" value="PEROXIDASE"/>
</dbReference>
<evidence type="ECO:0000256" key="13">
    <source>
        <dbReference type="ARBA" id="ARBA00023324"/>
    </source>
</evidence>
<evidence type="ECO:0000256" key="9">
    <source>
        <dbReference type="ARBA" id="ARBA00023002"/>
    </source>
</evidence>
<feature type="binding site" evidence="16">
    <location>
        <position position="623"/>
    </location>
    <ligand>
        <name>Ca(2+)</name>
        <dbReference type="ChEBI" id="CHEBI:29108"/>
        <label>1</label>
    </ligand>
</feature>
<feature type="binding site" evidence="16">
    <location>
        <position position="780"/>
    </location>
    <ligand>
        <name>Ca(2+)</name>
        <dbReference type="ChEBI" id="CHEBI:29108"/>
        <label>2</label>
    </ligand>
</feature>
<keyword evidence="12" id="KW-0325">Glycoprotein</keyword>
<evidence type="ECO:0000259" key="20">
    <source>
        <dbReference type="PROSITE" id="PS50873"/>
    </source>
</evidence>
<evidence type="ECO:0000256" key="14">
    <source>
        <dbReference type="PIRSR" id="PIRSR600823-1"/>
    </source>
</evidence>
<feature type="domain" description="Plant heme peroxidase family profile" evidence="20">
    <location>
        <begin position="289"/>
        <end position="563"/>
    </location>
</feature>
<evidence type="ECO:0000256" key="11">
    <source>
        <dbReference type="ARBA" id="ARBA00023157"/>
    </source>
</evidence>
<dbReference type="InterPro" id="IPR019793">
    <property type="entry name" value="Peroxidases_heam-ligand_BS"/>
</dbReference>
<keyword evidence="6" id="KW-0575">Peroxidase</keyword>
<evidence type="ECO:0000256" key="8">
    <source>
        <dbReference type="ARBA" id="ARBA00022723"/>
    </source>
</evidence>
<feature type="site" description="Transition state stabilizer" evidence="17">
    <location>
        <position position="597"/>
    </location>
</feature>
<gene>
    <name evidence="21" type="ORF">GH714_019115</name>
</gene>
<evidence type="ECO:0000313" key="22">
    <source>
        <dbReference type="Proteomes" id="UP000467840"/>
    </source>
</evidence>
<feature type="binding site" evidence="15">
    <location>
        <position position="698"/>
    </location>
    <ligand>
        <name>substrate</name>
    </ligand>
</feature>
<keyword evidence="11 18" id="KW-1015">Disulfide bond</keyword>
<feature type="disulfide bond" evidence="18">
    <location>
        <begin position="570"/>
        <end position="649"/>
    </location>
</feature>
<dbReference type="EMBL" id="JAAGAX010000006">
    <property type="protein sequence ID" value="KAF2311018.1"/>
    <property type="molecule type" value="Genomic_DNA"/>
</dbReference>
<feature type="binding site" evidence="16">
    <location>
        <position position="605"/>
    </location>
    <ligand>
        <name>Ca(2+)</name>
        <dbReference type="ChEBI" id="CHEBI:29108"/>
        <label>1</label>
    </ligand>
</feature>
<evidence type="ECO:0000256" key="12">
    <source>
        <dbReference type="ARBA" id="ARBA00023180"/>
    </source>
</evidence>
<feature type="binding site" evidence="16">
    <location>
        <position position="788"/>
    </location>
    <ligand>
        <name>Ca(2+)</name>
        <dbReference type="ChEBI" id="CHEBI:29108"/>
        <label>2</label>
    </ligand>
</feature>
<keyword evidence="13" id="KW-0376">Hydrogen peroxide</keyword>
<dbReference type="PANTHER" id="PTHR31235">
    <property type="entry name" value="PEROXIDASE 25-RELATED"/>
    <property type="match status" value="1"/>
</dbReference>
<dbReference type="FunFam" id="1.10.520.10:FF:000028">
    <property type="entry name" value="Peroxidase"/>
    <property type="match status" value="1"/>
</dbReference>
<evidence type="ECO:0000256" key="18">
    <source>
        <dbReference type="PIRSR" id="PIRSR600823-5"/>
    </source>
</evidence>
<evidence type="ECO:0000256" key="2">
    <source>
        <dbReference type="ARBA" id="ARBA00002322"/>
    </source>
</evidence>
<comment type="function">
    <text evidence="2">Removal of H(2)O(2), oxidation of toxic reductants, biosynthesis and degradation of lignin, suberization, auxin catabolism, response to environmental stresses such as wounding, pathogen attack and oxidative stress. These functions might be dependent on each isozyme/isoform in each plant tissue.</text>
</comment>
<dbReference type="EC" id="1.11.1.7" evidence="4"/>
<evidence type="ECO:0000256" key="7">
    <source>
        <dbReference type="ARBA" id="ARBA00022617"/>
    </source>
</evidence>
<feature type="binding site" evidence="16">
    <location>
        <position position="611"/>
    </location>
    <ligand>
        <name>Ca(2+)</name>
        <dbReference type="ChEBI" id="CHEBI:29108"/>
        <label>1</label>
    </ligand>
</feature>
<feature type="binding site" evidence="16">
    <location>
        <position position="607"/>
    </location>
    <ligand>
        <name>Ca(2+)</name>
        <dbReference type="ChEBI" id="CHEBI:29108"/>
        <label>1</label>
    </ligand>
</feature>
<evidence type="ECO:0000256" key="5">
    <source>
        <dbReference type="ARBA" id="ARBA00022525"/>
    </source>
</evidence>
<dbReference type="Gene3D" id="1.10.420.10">
    <property type="entry name" value="Peroxidase, domain 2"/>
    <property type="match status" value="2"/>
</dbReference>
<keyword evidence="16" id="KW-0106">Calcium</keyword>
<dbReference type="InterPro" id="IPR033905">
    <property type="entry name" value="Secretory_peroxidase"/>
</dbReference>
<evidence type="ECO:0000313" key="21">
    <source>
        <dbReference type="EMBL" id="KAF2311018.1"/>
    </source>
</evidence>
<comment type="similarity">
    <text evidence="3">Belongs to the peroxidase family. Ascorbate peroxidase subfamily.</text>
</comment>
<feature type="compositionally biased region" description="Basic and acidic residues" evidence="19">
    <location>
        <begin position="260"/>
        <end position="273"/>
    </location>
</feature>
<comment type="cofactor">
    <cofactor evidence="16">
        <name>heme b</name>
        <dbReference type="ChEBI" id="CHEBI:60344"/>
    </cofactor>
    <text evidence="16">Binds 1 heme b (iron(II)-protoporphyrin IX) group per subunit.</text>
</comment>
<dbReference type="CDD" id="cd00693">
    <property type="entry name" value="secretory_peroxidase"/>
    <property type="match status" value="2"/>
</dbReference>
<feature type="domain" description="Plant heme peroxidase family profile" evidence="20">
    <location>
        <begin position="146"/>
        <end position="288"/>
    </location>
</feature>
<dbReference type="GO" id="GO:0006979">
    <property type="term" value="P:response to oxidative stress"/>
    <property type="evidence" value="ECO:0007669"/>
    <property type="project" value="InterPro"/>
</dbReference>
<dbReference type="GO" id="GO:0020037">
    <property type="term" value="F:heme binding"/>
    <property type="evidence" value="ECO:0007669"/>
    <property type="project" value="InterPro"/>
</dbReference>
<feature type="disulfide bond" evidence="18">
    <location>
        <begin position="603"/>
        <end position="608"/>
    </location>
</feature>